<dbReference type="InterPro" id="IPR004193">
    <property type="entry name" value="Glyco_hydro_13_N"/>
</dbReference>
<gene>
    <name evidence="6" type="primary">glgX_2</name>
    <name evidence="6" type="ORF">GCM10023195_49110</name>
</gene>
<dbReference type="SUPFAM" id="SSF51445">
    <property type="entry name" value="(Trans)glycosidases"/>
    <property type="match status" value="1"/>
</dbReference>
<dbReference type="Gene3D" id="2.60.40.1180">
    <property type="entry name" value="Golgi alpha-mannosidase II"/>
    <property type="match status" value="1"/>
</dbReference>
<feature type="region of interest" description="Disordered" evidence="4">
    <location>
        <begin position="466"/>
        <end position="492"/>
    </location>
</feature>
<evidence type="ECO:0000256" key="4">
    <source>
        <dbReference type="SAM" id="MobiDB-lite"/>
    </source>
</evidence>
<evidence type="ECO:0000313" key="6">
    <source>
        <dbReference type="EMBL" id="GAA4611580.1"/>
    </source>
</evidence>
<dbReference type="NCBIfam" id="TIGR02100">
    <property type="entry name" value="glgX_debranch"/>
    <property type="match status" value="1"/>
</dbReference>
<dbReference type="Proteomes" id="UP001500212">
    <property type="component" value="Unassembled WGS sequence"/>
</dbReference>
<dbReference type="InterPro" id="IPR006047">
    <property type="entry name" value="GH13_cat_dom"/>
</dbReference>
<dbReference type="SUPFAM" id="SSF81296">
    <property type="entry name" value="E set domains"/>
    <property type="match status" value="1"/>
</dbReference>
<dbReference type="Gene3D" id="2.60.40.10">
    <property type="entry name" value="Immunoglobulins"/>
    <property type="match status" value="1"/>
</dbReference>
<dbReference type="CDD" id="cd11326">
    <property type="entry name" value="AmyAc_Glg_debranch"/>
    <property type="match status" value="1"/>
</dbReference>
<name>A0ABP8TM83_9ACTN</name>
<protein>
    <submittedName>
        <fullName evidence="6">Glycogen debranching protein GlgX</fullName>
    </submittedName>
</protein>
<keyword evidence="2" id="KW-0378">Hydrolase</keyword>
<feature type="domain" description="Glycosyl hydrolase family 13 catalytic" evidence="5">
    <location>
        <begin position="170"/>
        <end position="565"/>
    </location>
</feature>
<dbReference type="CDD" id="cd02856">
    <property type="entry name" value="E_set_GDE_Isoamylase_N"/>
    <property type="match status" value="1"/>
</dbReference>
<dbReference type="InterPro" id="IPR011837">
    <property type="entry name" value="Glycogen_debranch_GlgX"/>
</dbReference>
<dbReference type="EMBL" id="BAABHJ010000017">
    <property type="protein sequence ID" value="GAA4611580.1"/>
    <property type="molecule type" value="Genomic_DNA"/>
</dbReference>
<dbReference type="SUPFAM" id="SSF51011">
    <property type="entry name" value="Glycosyl hydrolase domain"/>
    <property type="match status" value="1"/>
</dbReference>
<dbReference type="Pfam" id="PF02922">
    <property type="entry name" value="CBM_48"/>
    <property type="match status" value="1"/>
</dbReference>
<dbReference type="InterPro" id="IPR017853">
    <property type="entry name" value="GH"/>
</dbReference>
<comment type="caution">
    <text evidence="6">The sequence shown here is derived from an EMBL/GenBank/DDBJ whole genome shotgun (WGS) entry which is preliminary data.</text>
</comment>
<evidence type="ECO:0000256" key="1">
    <source>
        <dbReference type="ARBA" id="ARBA00008061"/>
    </source>
</evidence>
<comment type="similarity">
    <text evidence="1">Belongs to the glycosyl hydrolase 13 family.</text>
</comment>
<feature type="compositionally biased region" description="Basic and acidic residues" evidence="4">
    <location>
        <begin position="466"/>
        <end position="482"/>
    </location>
</feature>
<organism evidence="6 7">
    <name type="scientific">Actinoallomurus liliacearum</name>
    <dbReference type="NCBI Taxonomy" id="1080073"/>
    <lineage>
        <taxon>Bacteria</taxon>
        <taxon>Bacillati</taxon>
        <taxon>Actinomycetota</taxon>
        <taxon>Actinomycetes</taxon>
        <taxon>Streptosporangiales</taxon>
        <taxon>Thermomonosporaceae</taxon>
        <taxon>Actinoallomurus</taxon>
    </lineage>
</organism>
<proteinExistence type="inferred from homology"/>
<evidence type="ECO:0000259" key="5">
    <source>
        <dbReference type="SMART" id="SM00642"/>
    </source>
</evidence>
<dbReference type="PANTHER" id="PTHR43002">
    <property type="entry name" value="GLYCOGEN DEBRANCHING ENZYME"/>
    <property type="match status" value="1"/>
</dbReference>
<evidence type="ECO:0000313" key="7">
    <source>
        <dbReference type="Proteomes" id="UP001500212"/>
    </source>
</evidence>
<keyword evidence="3" id="KW-0326">Glycosidase</keyword>
<reference evidence="7" key="1">
    <citation type="journal article" date="2019" name="Int. J. Syst. Evol. Microbiol.">
        <title>The Global Catalogue of Microorganisms (GCM) 10K type strain sequencing project: providing services to taxonomists for standard genome sequencing and annotation.</title>
        <authorList>
            <consortium name="The Broad Institute Genomics Platform"/>
            <consortium name="The Broad Institute Genome Sequencing Center for Infectious Disease"/>
            <person name="Wu L."/>
            <person name="Ma J."/>
        </authorList>
    </citation>
    <scope>NUCLEOTIDE SEQUENCE [LARGE SCALE GENOMIC DNA]</scope>
    <source>
        <strain evidence="7">JCM 17938</strain>
    </source>
</reference>
<accession>A0ABP8TM83</accession>
<dbReference type="InterPro" id="IPR044505">
    <property type="entry name" value="GlgX_Isoamylase_N_E_set"/>
</dbReference>
<dbReference type="RefSeq" id="WP_345358792.1">
    <property type="nucleotide sequence ID" value="NZ_BAABHJ010000017.1"/>
</dbReference>
<dbReference type="InterPro" id="IPR014756">
    <property type="entry name" value="Ig_E-set"/>
</dbReference>
<evidence type="ECO:0000256" key="3">
    <source>
        <dbReference type="ARBA" id="ARBA00023295"/>
    </source>
</evidence>
<dbReference type="SMART" id="SM00642">
    <property type="entry name" value="Aamy"/>
    <property type="match status" value="1"/>
</dbReference>
<dbReference type="Pfam" id="PF00128">
    <property type="entry name" value="Alpha-amylase"/>
    <property type="match status" value="1"/>
</dbReference>
<keyword evidence="7" id="KW-1185">Reference proteome</keyword>
<sequence length="702" mass="79468">MQEVWPGTPYPLGATWDGTGTNFALFSEVAQRVELCLFDEDGTETRYALPETDGFVWHGYLPGVGPGQRYGYRVHGPYAPERGHRCNPAKLLLDPYGKAVDGDVRWHESLFSYRFAAPAELNTEDSAPYMPKNVVINPFFDWGDDRSPRTPYHETVIYEAHVKGLTRLHPAIPESQRGTYAGLAHPAMIEHLQELGVTAIELMPVHHFVSEHAPVARGLTNYWGYNTIGFLAPHNAYSSSGQLGEQVLEFKAMVRTLHEAGIEVILDVVYNHTAEGDHLGPTLSFRGIDNAAYYRLRDTDKRYNLDYTGCGNSLNARHPHALQLMMDSLRYWVTEMHVDGFRFDLASALAREFHDVDRLSAFFDLVQQDPIVSQVKLIAEPWDVGEGGYQVGNFPPLWTEWNGKYRDSVRDFWRGQPALQEFASRLTGSSDLYADDGRRPLASINFVTCHDGFTLHDLVSYDRKHNEANGENNRDGTDDNRSWNHGVEGETDDPEINALRARQQRNLIATLFLSQGVPMLSHGDELNRTQHGNNNAYCQDNELAWASWDGDQDLVDFVRTVSELRRDHPVFRRRRFFQGRTHGDELDGERDICWLTPSGTEMTEADWNIGYAKAVAVYLNGDAITEPDPRGRRVRDDSFLLLFNAHSDGIVFRIPDARFGERWEVVLDTATPKPADREPVKADDDLAVADRALVLLRRVLPA</sequence>
<dbReference type="Gene3D" id="3.20.20.80">
    <property type="entry name" value="Glycosidases"/>
    <property type="match status" value="1"/>
</dbReference>
<evidence type="ECO:0000256" key="2">
    <source>
        <dbReference type="ARBA" id="ARBA00022801"/>
    </source>
</evidence>
<dbReference type="InterPro" id="IPR013783">
    <property type="entry name" value="Ig-like_fold"/>
</dbReference>
<dbReference type="InterPro" id="IPR013780">
    <property type="entry name" value="Glyco_hydro_b"/>
</dbReference>